<dbReference type="EMBL" id="JARK01000301">
    <property type="protein sequence ID" value="EYC38696.1"/>
    <property type="molecule type" value="Genomic_DNA"/>
</dbReference>
<reference evidence="2" key="1">
    <citation type="journal article" date="2015" name="Nat. Genet.">
        <title>The genome and transcriptome of the zoonotic hookworm Ancylostoma ceylanicum identify infection-specific gene families.</title>
        <authorList>
            <person name="Schwarz E.M."/>
            <person name="Hu Y."/>
            <person name="Antoshechkin I."/>
            <person name="Miller M.M."/>
            <person name="Sternberg P.W."/>
            <person name="Aroian R.V."/>
        </authorList>
    </citation>
    <scope>NUCLEOTIDE SEQUENCE</scope>
    <source>
        <strain evidence="2">HY135</strain>
    </source>
</reference>
<gene>
    <name evidence="1" type="primary">Acey_s0701.g1649</name>
    <name evidence="1" type="ORF">Y032_0701g1649</name>
</gene>
<dbReference type="Proteomes" id="UP000024635">
    <property type="component" value="Unassembled WGS sequence"/>
</dbReference>
<protein>
    <submittedName>
        <fullName evidence="1">Uncharacterized protein</fullName>
    </submittedName>
</protein>
<comment type="caution">
    <text evidence="1">The sequence shown here is derived from an EMBL/GenBank/DDBJ whole genome shotgun (WGS) entry which is preliminary data.</text>
</comment>
<evidence type="ECO:0000313" key="2">
    <source>
        <dbReference type="Proteomes" id="UP000024635"/>
    </source>
</evidence>
<proteinExistence type="predicted"/>
<keyword evidence="2" id="KW-1185">Reference proteome</keyword>
<organism evidence="1 2">
    <name type="scientific">Ancylostoma ceylanicum</name>
    <dbReference type="NCBI Taxonomy" id="53326"/>
    <lineage>
        <taxon>Eukaryota</taxon>
        <taxon>Metazoa</taxon>
        <taxon>Ecdysozoa</taxon>
        <taxon>Nematoda</taxon>
        <taxon>Chromadorea</taxon>
        <taxon>Rhabditida</taxon>
        <taxon>Rhabditina</taxon>
        <taxon>Rhabditomorpha</taxon>
        <taxon>Strongyloidea</taxon>
        <taxon>Ancylostomatidae</taxon>
        <taxon>Ancylostomatinae</taxon>
        <taxon>Ancylostoma</taxon>
    </lineage>
</organism>
<name>A0A016WGF5_9BILA</name>
<sequence>MTPLVQSVSIAVAFPRPRKARGTTALRTLEIVAAAANLSFCEGCLSQLIVTNEEANQLSRKLRSLLSWRIPARAAQSHRVLSEVAERPPPSTPTVICFYIF</sequence>
<dbReference type="AlphaFoldDB" id="A0A016WGF5"/>
<accession>A0A016WGF5</accession>
<evidence type="ECO:0000313" key="1">
    <source>
        <dbReference type="EMBL" id="EYC38696.1"/>
    </source>
</evidence>